<sequence>MRVIKSQNLAIDQHDSMILAAARVLYETSRPTGMAQQCLPGNWVVGELWARKHSGLATPAFLRRYTRLVSAVGRMRRL</sequence>
<comment type="caution">
    <text evidence="1">The sequence shown here is derived from an EMBL/GenBank/DDBJ whole genome shotgun (WGS) entry which is preliminary data.</text>
</comment>
<gene>
    <name evidence="1" type="ORF">HDK90DRAFT_508535</name>
</gene>
<dbReference type="Proteomes" id="UP001492380">
    <property type="component" value="Unassembled WGS sequence"/>
</dbReference>
<organism evidence="1 2">
    <name type="scientific">Phyllosticta capitalensis</name>
    <dbReference type="NCBI Taxonomy" id="121624"/>
    <lineage>
        <taxon>Eukaryota</taxon>
        <taxon>Fungi</taxon>
        <taxon>Dikarya</taxon>
        <taxon>Ascomycota</taxon>
        <taxon>Pezizomycotina</taxon>
        <taxon>Dothideomycetes</taxon>
        <taxon>Dothideomycetes incertae sedis</taxon>
        <taxon>Botryosphaeriales</taxon>
        <taxon>Phyllostictaceae</taxon>
        <taxon>Phyllosticta</taxon>
    </lineage>
</organism>
<keyword evidence="2" id="KW-1185">Reference proteome</keyword>
<dbReference type="EMBL" id="JBBWRZ010000003">
    <property type="protein sequence ID" value="KAK8240002.1"/>
    <property type="molecule type" value="Genomic_DNA"/>
</dbReference>
<accession>A0ABR1YW60</accession>
<evidence type="ECO:0000313" key="1">
    <source>
        <dbReference type="EMBL" id="KAK8240002.1"/>
    </source>
</evidence>
<proteinExistence type="predicted"/>
<evidence type="ECO:0000313" key="2">
    <source>
        <dbReference type="Proteomes" id="UP001492380"/>
    </source>
</evidence>
<name>A0ABR1YW60_9PEZI</name>
<protein>
    <submittedName>
        <fullName evidence="1">Uncharacterized protein</fullName>
    </submittedName>
</protein>
<reference evidence="1 2" key="1">
    <citation type="submission" date="2024-04" db="EMBL/GenBank/DDBJ databases">
        <title>Phyllosticta paracitricarpa is synonymous to the EU quarantine fungus P. citricarpa based on phylogenomic analyses.</title>
        <authorList>
            <consortium name="Lawrence Berkeley National Laboratory"/>
            <person name="Van Ingen-Buijs V.A."/>
            <person name="Van Westerhoven A.C."/>
            <person name="Haridas S."/>
            <person name="Skiadas P."/>
            <person name="Martin F."/>
            <person name="Groenewald J.Z."/>
            <person name="Crous P.W."/>
            <person name="Seidl M.F."/>
        </authorList>
    </citation>
    <scope>NUCLEOTIDE SEQUENCE [LARGE SCALE GENOMIC DNA]</scope>
    <source>
        <strain evidence="1 2">CBS 123374</strain>
    </source>
</reference>